<keyword evidence="2" id="KW-1185">Reference proteome</keyword>
<dbReference type="Proteomes" id="UP001642360">
    <property type="component" value="Unassembled WGS sequence"/>
</dbReference>
<evidence type="ECO:0000313" key="2">
    <source>
        <dbReference type="Proteomes" id="UP001642360"/>
    </source>
</evidence>
<protein>
    <submittedName>
        <fullName evidence="1">Uncharacterized protein</fullName>
    </submittedName>
</protein>
<evidence type="ECO:0000313" key="1">
    <source>
        <dbReference type="EMBL" id="CAK9140522.1"/>
    </source>
</evidence>
<comment type="caution">
    <text evidence="1">The sequence shown here is derived from an EMBL/GenBank/DDBJ whole genome shotgun (WGS) entry which is preliminary data.</text>
</comment>
<reference evidence="1 2" key="1">
    <citation type="submission" date="2024-02" db="EMBL/GenBank/DDBJ databases">
        <authorList>
            <person name="Vignale AGUSTIN F."/>
            <person name="Sosa J E."/>
            <person name="Modenutti C."/>
        </authorList>
    </citation>
    <scope>NUCLEOTIDE SEQUENCE [LARGE SCALE GENOMIC DNA]</scope>
</reference>
<name>A0ABC8R8N1_9AQUA</name>
<gene>
    <name evidence="1" type="ORF">ILEXP_LOCUS7979</name>
</gene>
<accession>A0ABC8R8N1</accession>
<organism evidence="1 2">
    <name type="scientific">Ilex paraguariensis</name>
    <name type="common">yerba mate</name>
    <dbReference type="NCBI Taxonomy" id="185542"/>
    <lineage>
        <taxon>Eukaryota</taxon>
        <taxon>Viridiplantae</taxon>
        <taxon>Streptophyta</taxon>
        <taxon>Embryophyta</taxon>
        <taxon>Tracheophyta</taxon>
        <taxon>Spermatophyta</taxon>
        <taxon>Magnoliopsida</taxon>
        <taxon>eudicotyledons</taxon>
        <taxon>Gunneridae</taxon>
        <taxon>Pentapetalae</taxon>
        <taxon>asterids</taxon>
        <taxon>campanulids</taxon>
        <taxon>Aquifoliales</taxon>
        <taxon>Aquifoliaceae</taxon>
        <taxon>Ilex</taxon>
    </lineage>
</organism>
<proteinExistence type="predicted"/>
<dbReference type="EMBL" id="CAUOFW020001053">
    <property type="protein sequence ID" value="CAK9140522.1"/>
    <property type="molecule type" value="Genomic_DNA"/>
</dbReference>
<dbReference type="AlphaFoldDB" id="A0ABC8R8N1"/>
<sequence>MGRLGILPNGHLPYFYTFKRNSRSVISITPRREASKSGTATNSRNLGKGKAVVFVHGLPPPPIGSLNESVAKVVLENLEDWRRFRDARLLDKVKMERRNQ</sequence>